<dbReference type="Proteomes" id="UP000000393">
    <property type="component" value="Chromosome"/>
</dbReference>
<dbReference type="GO" id="GO:0004053">
    <property type="term" value="F:arginase activity"/>
    <property type="evidence" value="ECO:0007669"/>
    <property type="project" value="UniProtKB-EC"/>
</dbReference>
<keyword evidence="7 11" id="KW-0378">Hydrolase</keyword>
<evidence type="ECO:0000256" key="6">
    <source>
        <dbReference type="ARBA" id="ARBA00022723"/>
    </source>
</evidence>
<dbReference type="InterPro" id="IPR023696">
    <property type="entry name" value="Ureohydrolase_dom_sf"/>
</dbReference>
<evidence type="ECO:0000313" key="12">
    <source>
        <dbReference type="EMBL" id="ADJ28326.1"/>
    </source>
</evidence>
<evidence type="ECO:0000256" key="8">
    <source>
        <dbReference type="ARBA" id="ARBA00023211"/>
    </source>
</evidence>
<comment type="pathway">
    <text evidence="2">Nitrogen metabolism; urea cycle; L-ornithine and urea from L-arginine: step 1/1.</text>
</comment>
<dbReference type="UniPathway" id="UPA00158">
    <property type="reaction ID" value="UER00270"/>
</dbReference>
<dbReference type="InterPro" id="IPR014033">
    <property type="entry name" value="Arginase"/>
</dbReference>
<evidence type="ECO:0000256" key="3">
    <source>
        <dbReference type="ARBA" id="ARBA00012168"/>
    </source>
</evidence>
<dbReference type="PROSITE" id="PS01053">
    <property type="entry name" value="ARGINASE_1"/>
    <property type="match status" value="1"/>
</dbReference>
<dbReference type="PANTHER" id="PTHR43782:SF3">
    <property type="entry name" value="ARGINASE"/>
    <property type="match status" value="1"/>
</dbReference>
<evidence type="ECO:0000256" key="11">
    <source>
        <dbReference type="RuleBase" id="RU003684"/>
    </source>
</evidence>
<dbReference type="InterPro" id="IPR006035">
    <property type="entry name" value="Ureohydrolase"/>
</dbReference>
<dbReference type="PRINTS" id="PR00116">
    <property type="entry name" value="ARGINASE"/>
</dbReference>
<evidence type="ECO:0000256" key="10">
    <source>
        <dbReference type="PROSITE-ProRule" id="PRU00742"/>
    </source>
</evidence>
<dbReference type="AlphaFoldDB" id="D8K5Z9"/>
<dbReference type="PROSITE" id="PS51409">
    <property type="entry name" value="ARGINASE_2"/>
    <property type="match status" value="1"/>
</dbReference>
<accession>D8K5Z9</accession>
<evidence type="ECO:0000313" key="13">
    <source>
        <dbReference type="Proteomes" id="UP000000393"/>
    </source>
</evidence>
<dbReference type="EC" id="3.5.3.1" evidence="3"/>
<gene>
    <name evidence="12" type="ordered locus">Nwat_1416</name>
</gene>
<dbReference type="STRING" id="105559.Nwat_1416"/>
<evidence type="ECO:0000256" key="4">
    <source>
        <dbReference type="ARBA" id="ARBA00018123"/>
    </source>
</evidence>
<evidence type="ECO:0000256" key="9">
    <source>
        <dbReference type="ARBA" id="ARBA00047391"/>
    </source>
</evidence>
<evidence type="ECO:0000256" key="1">
    <source>
        <dbReference type="ARBA" id="ARBA00001936"/>
    </source>
</evidence>
<keyword evidence="13" id="KW-1185">Reference proteome</keyword>
<dbReference type="Gene3D" id="3.40.800.10">
    <property type="entry name" value="Ureohydrolase domain"/>
    <property type="match status" value="1"/>
</dbReference>
<organism evidence="12 13">
    <name type="scientific">Nitrosococcus watsoni (strain C-113)</name>
    <dbReference type="NCBI Taxonomy" id="105559"/>
    <lineage>
        <taxon>Bacteria</taxon>
        <taxon>Pseudomonadati</taxon>
        <taxon>Pseudomonadota</taxon>
        <taxon>Gammaproteobacteria</taxon>
        <taxon>Chromatiales</taxon>
        <taxon>Chromatiaceae</taxon>
        <taxon>Nitrosococcus</taxon>
    </lineage>
</organism>
<dbReference type="OrthoDB" id="9789727at2"/>
<dbReference type="GO" id="GO:0005829">
    <property type="term" value="C:cytosol"/>
    <property type="evidence" value="ECO:0007669"/>
    <property type="project" value="TreeGrafter"/>
</dbReference>
<comment type="cofactor">
    <cofactor evidence="1">
        <name>Mn(2+)</name>
        <dbReference type="ChEBI" id="CHEBI:29035"/>
    </cofactor>
</comment>
<protein>
    <recommendedName>
        <fullName evidence="4">Arginase</fullName>
        <ecNumber evidence="3">3.5.3.1</ecNumber>
    </recommendedName>
</protein>
<comment type="catalytic activity">
    <reaction evidence="9">
        <text>L-arginine + H2O = urea + L-ornithine</text>
        <dbReference type="Rhea" id="RHEA:20569"/>
        <dbReference type="ChEBI" id="CHEBI:15377"/>
        <dbReference type="ChEBI" id="CHEBI:16199"/>
        <dbReference type="ChEBI" id="CHEBI:32682"/>
        <dbReference type="ChEBI" id="CHEBI:46911"/>
        <dbReference type="EC" id="3.5.3.1"/>
    </reaction>
</comment>
<dbReference type="FunFam" id="3.40.800.10:FF:000012">
    <property type="entry name" value="Arginase"/>
    <property type="match status" value="1"/>
</dbReference>
<dbReference type="HOGENOM" id="CLU_039478_6_2_6"/>
<dbReference type="eggNOG" id="COG0010">
    <property type="taxonomic scope" value="Bacteria"/>
</dbReference>
<keyword evidence="5" id="KW-0056">Arginine metabolism</keyword>
<dbReference type="GO" id="GO:0030145">
    <property type="term" value="F:manganese ion binding"/>
    <property type="evidence" value="ECO:0007669"/>
    <property type="project" value="TreeGrafter"/>
</dbReference>
<dbReference type="PANTHER" id="PTHR43782">
    <property type="entry name" value="ARGINASE"/>
    <property type="match status" value="1"/>
</dbReference>
<proteinExistence type="inferred from homology"/>
<dbReference type="SUPFAM" id="SSF52768">
    <property type="entry name" value="Arginase/deacetylase"/>
    <property type="match status" value="1"/>
</dbReference>
<reference evidence="12 13" key="1">
    <citation type="submission" date="2010-06" db="EMBL/GenBank/DDBJ databases">
        <title>Complete sequence of chromosome of Nitrosococcus watsoni C-113.</title>
        <authorList>
            <consortium name="US DOE Joint Genome Institute"/>
            <person name="Lucas S."/>
            <person name="Copeland A."/>
            <person name="Lapidus A."/>
            <person name="Cheng J.-F."/>
            <person name="Bruce D."/>
            <person name="Goodwin L."/>
            <person name="Pitluck S."/>
            <person name="Malfatti S.A."/>
            <person name="Chain P.S.G."/>
            <person name="Land M."/>
            <person name="Hauser L."/>
            <person name="Kyrpides N."/>
            <person name="Ivanova N."/>
            <person name="Cambell M.A."/>
            <person name="Heidelberg J.F."/>
            <person name="Klotz M.G."/>
            <person name="Woyke T."/>
        </authorList>
    </citation>
    <scope>NUCLEOTIDE SEQUENCE [LARGE SCALE GENOMIC DNA]</scope>
    <source>
        <strain evidence="12 13">C-113</strain>
    </source>
</reference>
<dbReference type="EMBL" id="CP002086">
    <property type="protein sequence ID" value="ADJ28326.1"/>
    <property type="molecule type" value="Genomic_DNA"/>
</dbReference>
<evidence type="ECO:0000256" key="5">
    <source>
        <dbReference type="ARBA" id="ARBA00022503"/>
    </source>
</evidence>
<evidence type="ECO:0000256" key="2">
    <source>
        <dbReference type="ARBA" id="ARBA00005098"/>
    </source>
</evidence>
<dbReference type="CDD" id="cd09989">
    <property type="entry name" value="Arginase"/>
    <property type="match status" value="1"/>
</dbReference>
<dbReference type="Pfam" id="PF00491">
    <property type="entry name" value="Arginase"/>
    <property type="match status" value="1"/>
</dbReference>
<dbReference type="InterPro" id="IPR020855">
    <property type="entry name" value="Ureohydrolase_Mn_BS"/>
</dbReference>
<sequence>MKIVRIIGAASGWGAPDRRCEAGPEVLRRRGLVAHLRRQGMPVAWEITVRPPENSVSAVAAVQALSLELSQVTDNVVASGDPFVVLGGDHTCAIGTWSGVVSRWRIAEPVGLIWIDAHMDAHLPETSPSGALHGMPLACLLGWGDPRLTAIGGPGPTFLPENVVLIGVRSFEPEEHQLLQRLGVKVFFMDEVRRRGLSEVFYEALEWVRDRTIAFGVSLDLDAIDPKEAPAVGSPVPGGLAQEELLPLLRQLHGDFRLMGLEIAEYNPALDERQLTVRLIGELLLSVFAPSRLPYESYHRAGKAVFSV</sequence>
<comment type="similarity">
    <text evidence="10 11">Belongs to the arginase family.</text>
</comment>
<dbReference type="GO" id="GO:0006525">
    <property type="term" value="P:arginine metabolic process"/>
    <property type="evidence" value="ECO:0007669"/>
    <property type="project" value="UniProtKB-KW"/>
</dbReference>
<dbReference type="RefSeq" id="WP_013220418.1">
    <property type="nucleotide sequence ID" value="NC_014315.1"/>
</dbReference>
<keyword evidence="8" id="KW-0464">Manganese</keyword>
<dbReference type="GO" id="GO:0000050">
    <property type="term" value="P:urea cycle"/>
    <property type="evidence" value="ECO:0007669"/>
    <property type="project" value="UniProtKB-UniPathway"/>
</dbReference>
<evidence type="ECO:0000256" key="7">
    <source>
        <dbReference type="ARBA" id="ARBA00022801"/>
    </source>
</evidence>
<dbReference type="KEGG" id="nwa:Nwat_1416"/>
<keyword evidence="6" id="KW-0479">Metal-binding</keyword>
<name>D8K5Z9_NITWC</name>